<evidence type="ECO:0000256" key="1">
    <source>
        <dbReference type="ARBA" id="ARBA00004651"/>
    </source>
</evidence>
<comment type="subcellular location">
    <subcellularLocation>
        <location evidence="1">Cell membrane</location>
        <topology evidence="1">Multi-pass membrane protein</topology>
    </subcellularLocation>
</comment>
<dbReference type="Gene3D" id="1.20.58.340">
    <property type="entry name" value="Magnesium transport protein CorA, transmembrane region"/>
    <property type="match status" value="1"/>
</dbReference>
<keyword evidence="2" id="KW-0472">Membrane</keyword>
<dbReference type="Proteomes" id="UP001172684">
    <property type="component" value="Unassembled WGS sequence"/>
</dbReference>
<protein>
    <submittedName>
        <fullName evidence="3">Uncharacterized protein</fullName>
    </submittedName>
</protein>
<proteinExistence type="predicted"/>
<reference evidence="3" key="1">
    <citation type="submission" date="2022-10" db="EMBL/GenBank/DDBJ databases">
        <title>Culturing micro-colonial fungi from biological soil crusts in the Mojave desert and describing Neophaeococcomyces mojavensis, and introducing the new genera and species Taxawa tesnikishii.</title>
        <authorList>
            <person name="Kurbessoian T."/>
            <person name="Stajich J.E."/>
        </authorList>
    </citation>
    <scope>NUCLEOTIDE SEQUENCE</scope>
    <source>
        <strain evidence="3">TK_1</strain>
    </source>
</reference>
<keyword evidence="2" id="KW-1133">Transmembrane helix</keyword>
<dbReference type="InterPro" id="IPR045861">
    <property type="entry name" value="CorA_cytoplasmic_dom"/>
</dbReference>
<accession>A0ABQ9P4R8</accession>
<dbReference type="EMBL" id="JAPDRL010000006">
    <property type="protein sequence ID" value="KAJ9668539.1"/>
    <property type="molecule type" value="Genomic_DNA"/>
</dbReference>
<keyword evidence="4" id="KW-1185">Reference proteome</keyword>
<evidence type="ECO:0000313" key="3">
    <source>
        <dbReference type="EMBL" id="KAJ9668539.1"/>
    </source>
</evidence>
<dbReference type="SUPFAM" id="SSF143865">
    <property type="entry name" value="CorA soluble domain-like"/>
    <property type="match status" value="1"/>
</dbReference>
<sequence>MAAPGYSNPVPEYYREINHPPILQKIADLDDPLDFERLNRTVGEARSRNFCVDLGDEQAWCAFDLTADAFSALLKTDRPHELGTRWINVWAPHEQKDVIQTLAKQYDFSPRLLGIMCSTPLKPYPRSSETSKNSSSIFRFSHHIGPRKTMSGLFKDPEDYVTERSEVSPTPPWDLLHGIDHYRLVNEVWHWSSVDWGRRYICLGYNSLHGVRAKLPHEAVEQDSSEDLPEGKRVWTWLLLCEDKTVISIHEDPFPFKNGYLDRREEETLVAVRRNLANVFRQLSKAYDESQDNPISLLPIRKRVGNSDEETAHRSTDTPGLLFYCLFDDWYTTFSLVARREHQYSAELNRVRTEMLQTAKLAHVDRLHHIGRQLAVLKRVYQSYELIIDRVLEQQQASLASLKNSHILPDDRSASIEASRHSANQIREGESLLGVSLSSAARVRFERLKDRIHLYALSEIQECLDQKESLVMMNFNLIAIKESYSVERLTRITLLLAKVTILFMPVSLMTGYFSTELENVTFSLKSYWIWFAVILSVSILALIAFGFFSGTMEGKMLYRPIGRRIVDSWRTVRERRSRKRVAEE</sequence>
<dbReference type="PANTHER" id="PTHR46494:SF1">
    <property type="entry name" value="CORA FAMILY METAL ION TRANSPORTER (EUROFUNG)"/>
    <property type="match status" value="1"/>
</dbReference>
<evidence type="ECO:0000256" key="2">
    <source>
        <dbReference type="SAM" id="Phobius"/>
    </source>
</evidence>
<gene>
    <name evidence="3" type="ORF">H2201_001180</name>
</gene>
<keyword evidence="2" id="KW-0812">Transmembrane</keyword>
<feature type="transmembrane region" description="Helical" evidence="2">
    <location>
        <begin position="495"/>
        <end position="515"/>
    </location>
</feature>
<name>A0ABQ9P4R8_9PEZI</name>
<evidence type="ECO:0000313" key="4">
    <source>
        <dbReference type="Proteomes" id="UP001172684"/>
    </source>
</evidence>
<feature type="transmembrane region" description="Helical" evidence="2">
    <location>
        <begin position="527"/>
        <end position="549"/>
    </location>
</feature>
<organism evidence="3 4">
    <name type="scientific">Coniosporium apollinis</name>
    <dbReference type="NCBI Taxonomy" id="61459"/>
    <lineage>
        <taxon>Eukaryota</taxon>
        <taxon>Fungi</taxon>
        <taxon>Dikarya</taxon>
        <taxon>Ascomycota</taxon>
        <taxon>Pezizomycotina</taxon>
        <taxon>Dothideomycetes</taxon>
        <taxon>Dothideomycetes incertae sedis</taxon>
        <taxon>Coniosporium</taxon>
    </lineage>
</organism>
<comment type="caution">
    <text evidence="3">The sequence shown here is derived from an EMBL/GenBank/DDBJ whole genome shotgun (WGS) entry which is preliminary data.</text>
</comment>
<dbReference type="PANTHER" id="PTHR46494">
    <property type="entry name" value="CORA FAMILY METAL ION TRANSPORTER (EUROFUNG)"/>
    <property type="match status" value="1"/>
</dbReference>